<evidence type="ECO:0000256" key="5">
    <source>
        <dbReference type="RuleBase" id="RU000461"/>
    </source>
</evidence>
<organism evidence="6 7">
    <name type="scientific">Marasmius crinis-equi</name>
    <dbReference type="NCBI Taxonomy" id="585013"/>
    <lineage>
        <taxon>Eukaryota</taxon>
        <taxon>Fungi</taxon>
        <taxon>Dikarya</taxon>
        <taxon>Basidiomycota</taxon>
        <taxon>Agaricomycotina</taxon>
        <taxon>Agaricomycetes</taxon>
        <taxon>Agaricomycetidae</taxon>
        <taxon>Agaricales</taxon>
        <taxon>Marasmiineae</taxon>
        <taxon>Marasmiaceae</taxon>
        <taxon>Marasmius</taxon>
    </lineage>
</organism>
<dbReference type="InterPro" id="IPR050121">
    <property type="entry name" value="Cytochrome_P450_monoxygenase"/>
</dbReference>
<dbReference type="EMBL" id="JBAHYK010001475">
    <property type="protein sequence ID" value="KAL0567864.1"/>
    <property type="molecule type" value="Genomic_DNA"/>
</dbReference>
<evidence type="ECO:0000313" key="7">
    <source>
        <dbReference type="Proteomes" id="UP001465976"/>
    </source>
</evidence>
<dbReference type="PROSITE" id="PS00086">
    <property type="entry name" value="CYTOCHROME_P450"/>
    <property type="match status" value="1"/>
</dbReference>
<dbReference type="InterPro" id="IPR001128">
    <property type="entry name" value="Cyt_P450"/>
</dbReference>
<accession>A0ABR3EYJ9</accession>
<dbReference type="InterPro" id="IPR036396">
    <property type="entry name" value="Cyt_P450_sf"/>
</dbReference>
<evidence type="ECO:0000313" key="6">
    <source>
        <dbReference type="EMBL" id="KAL0567864.1"/>
    </source>
</evidence>
<evidence type="ECO:0000256" key="2">
    <source>
        <dbReference type="ARBA" id="ARBA00005179"/>
    </source>
</evidence>
<keyword evidence="4 5" id="KW-0408">Iron</keyword>
<keyword evidence="5" id="KW-0349">Heme</keyword>
<dbReference type="SUPFAM" id="SSF48264">
    <property type="entry name" value="Cytochrome P450"/>
    <property type="match status" value="1"/>
</dbReference>
<dbReference type="InterPro" id="IPR017972">
    <property type="entry name" value="Cyt_P450_CS"/>
</dbReference>
<keyword evidence="5" id="KW-0503">Monooxygenase</keyword>
<comment type="cofactor">
    <cofactor evidence="1">
        <name>heme</name>
        <dbReference type="ChEBI" id="CHEBI:30413"/>
    </cofactor>
</comment>
<reference evidence="6 7" key="1">
    <citation type="submission" date="2024-02" db="EMBL/GenBank/DDBJ databases">
        <title>A draft genome for the cacao thread blight pathogen Marasmius crinis-equi.</title>
        <authorList>
            <person name="Cohen S.P."/>
            <person name="Baruah I.K."/>
            <person name="Amoako-Attah I."/>
            <person name="Bukari Y."/>
            <person name="Meinhardt L.W."/>
            <person name="Bailey B.A."/>
        </authorList>
    </citation>
    <scope>NUCLEOTIDE SEQUENCE [LARGE SCALE GENOMIC DNA]</scope>
    <source>
        <strain evidence="6 7">GH-76</strain>
    </source>
</reference>
<keyword evidence="5" id="KW-0560">Oxidoreductase</keyword>
<comment type="caution">
    <text evidence="6">The sequence shown here is derived from an EMBL/GenBank/DDBJ whole genome shotgun (WGS) entry which is preliminary data.</text>
</comment>
<dbReference type="PANTHER" id="PTHR24305:SF152">
    <property type="entry name" value="P450, PUTATIVE (EUROFUNG)-RELATED"/>
    <property type="match status" value="1"/>
</dbReference>
<keyword evidence="3 5" id="KW-0479">Metal-binding</keyword>
<dbReference type="Pfam" id="PF00067">
    <property type="entry name" value="p450"/>
    <property type="match status" value="1"/>
</dbReference>
<proteinExistence type="inferred from homology"/>
<gene>
    <name evidence="6" type="ORF">V5O48_014135</name>
</gene>
<evidence type="ECO:0000256" key="1">
    <source>
        <dbReference type="ARBA" id="ARBA00001971"/>
    </source>
</evidence>
<dbReference type="InterPro" id="IPR002401">
    <property type="entry name" value="Cyt_P450_E_grp-I"/>
</dbReference>
<dbReference type="PRINTS" id="PR00463">
    <property type="entry name" value="EP450I"/>
</dbReference>
<dbReference type="Proteomes" id="UP001465976">
    <property type="component" value="Unassembled WGS sequence"/>
</dbReference>
<dbReference type="CDD" id="cd11062">
    <property type="entry name" value="CYP58-like"/>
    <property type="match status" value="1"/>
</dbReference>
<dbReference type="Gene3D" id="1.10.630.10">
    <property type="entry name" value="Cytochrome P450"/>
    <property type="match status" value="1"/>
</dbReference>
<comment type="pathway">
    <text evidence="2">Secondary metabolite biosynthesis.</text>
</comment>
<evidence type="ECO:0000256" key="3">
    <source>
        <dbReference type="ARBA" id="ARBA00022723"/>
    </source>
</evidence>
<comment type="similarity">
    <text evidence="5">Belongs to the cytochrome P450 family.</text>
</comment>
<evidence type="ECO:0008006" key="8">
    <source>
        <dbReference type="Google" id="ProtNLM"/>
    </source>
</evidence>
<protein>
    <recommendedName>
        <fullName evidence="8">Cytochrome P450</fullName>
    </recommendedName>
</protein>
<dbReference type="PRINTS" id="PR00385">
    <property type="entry name" value="P450"/>
</dbReference>
<evidence type="ECO:0000256" key="4">
    <source>
        <dbReference type="ARBA" id="ARBA00023004"/>
    </source>
</evidence>
<name>A0ABR3EYJ9_9AGAR</name>
<keyword evidence="7" id="KW-1185">Reference proteome</keyword>
<dbReference type="PANTHER" id="PTHR24305">
    <property type="entry name" value="CYTOCHROME P450"/>
    <property type="match status" value="1"/>
</dbReference>
<sequence>MKSSDPSILPSLADVIQLHFNDPDAFEEIHVVLKCKKHGPFYSLTPESVVSISDPQEASRRRTRIGSYFSRRAVLRLEDSVQKNVDKLIERLPSYNQSVGKPANLHFAFRCTTLDIITAYLFSQDLNALNSPDYEHPCLHAADKALRGAFVLKCIPYSQWAIMKLPQFVIRLLIPSAGPQLDQTNFLAGKVDEYTAKANTSSAEDKEKRAVFDVWLRTSEDRQDQSGSPWTATRTEIIDECMTLQIAGSDTVGNACMIGAYHLLNRPEILEKLQRELVEAWPDAESRMKYEALEKLPYLTAVIKESLRLSYGVVTPLPRVIGPTGAVISGQFIPPNTVVGCGAYIVHNNASIFENPTDFIPERWIGEEAKGLEKYLLAFSKGPRICLGINLAWCELYLIFANVFRKLDLEIFNTTEEVLRFSDYFVPIYTHGHLKAFVKRREEL</sequence>